<gene>
    <name evidence="1" type="ORF">FZEAL_10015</name>
</gene>
<keyword evidence="2" id="KW-1185">Reference proteome</keyword>
<evidence type="ECO:0000313" key="2">
    <source>
        <dbReference type="Proteomes" id="UP000635477"/>
    </source>
</evidence>
<dbReference type="Proteomes" id="UP000635477">
    <property type="component" value="Unassembled WGS sequence"/>
</dbReference>
<dbReference type="AlphaFoldDB" id="A0A8H4U6J0"/>
<protein>
    <submittedName>
        <fullName evidence="1">Uncharacterized protein</fullName>
    </submittedName>
</protein>
<proteinExistence type="predicted"/>
<sequence>MGYQPGFDQDFKILTRLLRTLTSNPEVAQLVQNLHFDSSDDPRNEIPPPTCAPEDSMHELDIEQAVNFIKGTGADRTGDWVEAFVDGDLGAIVALVVSRLPNLESLEIYSDLEISSRYLGAMSTYALVESSDWGN</sequence>
<evidence type="ECO:0000313" key="1">
    <source>
        <dbReference type="EMBL" id="KAF4970527.1"/>
    </source>
</evidence>
<name>A0A8H4U6J0_9HYPO</name>
<dbReference type="EMBL" id="JABEYC010001015">
    <property type="protein sequence ID" value="KAF4970527.1"/>
    <property type="molecule type" value="Genomic_DNA"/>
</dbReference>
<reference evidence="1" key="2">
    <citation type="submission" date="2020-05" db="EMBL/GenBank/DDBJ databases">
        <authorList>
            <person name="Kim H.-S."/>
            <person name="Proctor R.H."/>
            <person name="Brown D.W."/>
        </authorList>
    </citation>
    <scope>NUCLEOTIDE SEQUENCE</scope>
    <source>
        <strain evidence="1">NRRL 22465</strain>
    </source>
</reference>
<accession>A0A8H4U6J0</accession>
<reference evidence="1" key="1">
    <citation type="journal article" date="2020" name="BMC Genomics">
        <title>Correction to: Identification and distribution of gene clusters required for synthesis of sphingolipid metabolism inhibitors in diverse species of the filamentous fungus Fusarium.</title>
        <authorList>
            <person name="Kim H.S."/>
            <person name="Lohmar J.M."/>
            <person name="Busman M."/>
            <person name="Brown D.W."/>
            <person name="Naumann T.A."/>
            <person name="Divon H.H."/>
            <person name="Lysoe E."/>
            <person name="Uhlig S."/>
            <person name="Proctor R.H."/>
        </authorList>
    </citation>
    <scope>NUCLEOTIDE SEQUENCE</scope>
    <source>
        <strain evidence="1">NRRL 22465</strain>
    </source>
</reference>
<dbReference type="OrthoDB" id="4191831at2759"/>
<comment type="caution">
    <text evidence="1">The sequence shown here is derived from an EMBL/GenBank/DDBJ whole genome shotgun (WGS) entry which is preliminary data.</text>
</comment>
<organism evidence="1 2">
    <name type="scientific">Fusarium zealandicum</name>
    <dbReference type="NCBI Taxonomy" id="1053134"/>
    <lineage>
        <taxon>Eukaryota</taxon>
        <taxon>Fungi</taxon>
        <taxon>Dikarya</taxon>
        <taxon>Ascomycota</taxon>
        <taxon>Pezizomycotina</taxon>
        <taxon>Sordariomycetes</taxon>
        <taxon>Hypocreomycetidae</taxon>
        <taxon>Hypocreales</taxon>
        <taxon>Nectriaceae</taxon>
        <taxon>Fusarium</taxon>
        <taxon>Fusarium staphyleae species complex</taxon>
    </lineage>
</organism>